<accession>A0A8J7PTA1</accession>
<evidence type="ECO:0000259" key="7">
    <source>
        <dbReference type="Pfam" id="PF24621"/>
    </source>
</evidence>
<organism evidence="8 9">
    <name type="scientific">Candidatus Paracaedimonas acanthamoebae</name>
    <dbReference type="NCBI Taxonomy" id="244581"/>
    <lineage>
        <taxon>Bacteria</taxon>
        <taxon>Pseudomonadati</taxon>
        <taxon>Pseudomonadota</taxon>
        <taxon>Alphaproteobacteria</taxon>
        <taxon>Holosporales</taxon>
        <taxon>Caedimonadaceae</taxon>
        <taxon>Candidatus Paracaedimonas</taxon>
    </lineage>
</organism>
<dbReference type="NCBIfam" id="NF004852">
    <property type="entry name" value="PRK06203.1"/>
    <property type="match status" value="1"/>
</dbReference>
<evidence type="ECO:0000256" key="2">
    <source>
        <dbReference type="ARBA" id="ARBA00022605"/>
    </source>
</evidence>
<keyword evidence="3" id="KW-0520">NAD</keyword>
<reference evidence="8" key="1">
    <citation type="submission" date="2021-02" db="EMBL/GenBank/DDBJ databases">
        <title>Thiocyanate and organic carbon inputs drive convergent selection for specific autotrophic Afipia and Thiobacillus strains within complex microbiomes.</title>
        <authorList>
            <person name="Huddy R.J."/>
            <person name="Sachdeva R."/>
            <person name="Kadzinga F."/>
            <person name="Kantor R.S."/>
            <person name="Harrison S.T.L."/>
            <person name="Banfield J.F."/>
        </authorList>
    </citation>
    <scope>NUCLEOTIDE SEQUENCE</scope>
    <source>
        <strain evidence="8">SCN18_10_11_15_R4_P_38_20</strain>
    </source>
</reference>
<name>A0A8J7PTA1_9PROT</name>
<gene>
    <name evidence="8" type="ORF">J0H12_05830</name>
</gene>
<feature type="domain" description="3-dehydroquinate synthase C-terminal" evidence="7">
    <location>
        <begin position="197"/>
        <end position="323"/>
    </location>
</feature>
<dbReference type="Proteomes" id="UP000664414">
    <property type="component" value="Unassembled WGS sequence"/>
</dbReference>
<protein>
    <submittedName>
        <fullName evidence="8">3-dehydroquinate synthase</fullName>
        <ecNumber evidence="8">4.2.3.4</ecNumber>
    </submittedName>
</protein>
<evidence type="ECO:0000313" key="8">
    <source>
        <dbReference type="EMBL" id="MBN9413424.1"/>
    </source>
</evidence>
<evidence type="ECO:0000256" key="3">
    <source>
        <dbReference type="ARBA" id="ARBA00023027"/>
    </source>
</evidence>
<evidence type="ECO:0000256" key="1">
    <source>
        <dbReference type="ARBA" id="ARBA00001911"/>
    </source>
</evidence>
<dbReference type="GO" id="GO:0003856">
    <property type="term" value="F:3-dehydroquinate synthase activity"/>
    <property type="evidence" value="ECO:0007669"/>
    <property type="project" value="UniProtKB-EC"/>
</dbReference>
<dbReference type="Gene3D" id="3.40.50.1970">
    <property type="match status" value="1"/>
</dbReference>
<dbReference type="Pfam" id="PF24621">
    <property type="entry name" value="DHQS_C"/>
    <property type="match status" value="1"/>
</dbReference>
<dbReference type="GO" id="GO:0008652">
    <property type="term" value="P:amino acid biosynthetic process"/>
    <property type="evidence" value="ECO:0007669"/>
    <property type="project" value="UniProtKB-KW"/>
</dbReference>
<feature type="domain" description="3-dehydroquinate synthase N-terminal" evidence="6">
    <location>
        <begin position="82"/>
        <end position="194"/>
    </location>
</feature>
<proteinExistence type="predicted"/>
<dbReference type="AlphaFoldDB" id="A0A8J7PTA1"/>
<evidence type="ECO:0000313" key="9">
    <source>
        <dbReference type="Proteomes" id="UP000664414"/>
    </source>
</evidence>
<dbReference type="Pfam" id="PF01761">
    <property type="entry name" value="DHQ_synthase"/>
    <property type="match status" value="1"/>
</dbReference>
<dbReference type="EC" id="4.2.3.4" evidence="8"/>
<dbReference type="PANTHER" id="PTHR43622">
    <property type="entry name" value="3-DEHYDROQUINATE SYNTHASE"/>
    <property type="match status" value="1"/>
</dbReference>
<keyword evidence="5 8" id="KW-0456">Lyase</keyword>
<evidence type="ECO:0000256" key="5">
    <source>
        <dbReference type="ARBA" id="ARBA00023239"/>
    </source>
</evidence>
<dbReference type="GO" id="GO:0009073">
    <property type="term" value="P:aromatic amino acid family biosynthetic process"/>
    <property type="evidence" value="ECO:0007669"/>
    <property type="project" value="UniProtKB-KW"/>
</dbReference>
<comment type="cofactor">
    <cofactor evidence="1">
        <name>NAD(+)</name>
        <dbReference type="ChEBI" id="CHEBI:57540"/>
    </cofactor>
</comment>
<dbReference type="Gene3D" id="1.20.1090.10">
    <property type="entry name" value="Dehydroquinate synthase-like - alpha domain"/>
    <property type="match status" value="1"/>
</dbReference>
<dbReference type="EMBL" id="JAFKGL010000023">
    <property type="protein sequence ID" value="MBN9413424.1"/>
    <property type="molecule type" value="Genomic_DNA"/>
</dbReference>
<dbReference type="PANTHER" id="PTHR43622:SF7">
    <property type="entry name" value="3-DEHYDROQUINATE SYNTHASE, CHLOROPLASTIC"/>
    <property type="match status" value="1"/>
</dbReference>
<evidence type="ECO:0000256" key="4">
    <source>
        <dbReference type="ARBA" id="ARBA00023141"/>
    </source>
</evidence>
<dbReference type="InterPro" id="IPR056179">
    <property type="entry name" value="DHQS_C"/>
</dbReference>
<dbReference type="InterPro" id="IPR050071">
    <property type="entry name" value="Dehydroquinate_synthase"/>
</dbReference>
<comment type="caution">
    <text evidence="8">The sequence shown here is derived from an EMBL/GenBank/DDBJ whole genome shotgun (WGS) entry which is preliminary data.</text>
</comment>
<keyword evidence="4" id="KW-0057">Aromatic amino acid biosynthesis</keyword>
<dbReference type="SUPFAM" id="SSF56796">
    <property type="entry name" value="Dehydroquinate synthase-like"/>
    <property type="match status" value="1"/>
</dbReference>
<sequence length="401" mass="45592">MDILRQEFSVPFSYEVHFTRELFRSDNLTLSNVLEKGKKNTPVKVLIIVDAGVLTKQPSLYDHMISYANTHSNIMMLCQNPIIIPSGEGIKNDPQFLESVYRQIHECGLCRHSYILVIGGGALLDMVGYAAATSHRGIRLIRIPTTVLSQADSGVGVKNSINYFSKKNFLGTFAPPYAVINDFDYLETLEDRDWLSGIAEAVKVSLIKDEKFFNFIHDNAIQLSQQRNMKLMEKLVVRCAELHMNHIGRGGDPFEMGSSRPLDFGHWAAHKLEQLTHHRLRHGEAVAIGLALDITYSHLKGFLSQVEWEKILQTLQRLNFCLYVPELSQHAENPDHPASIFKGLVEFQEHLGGELTIMMLEKIGKGIEIHNVDIHLFQEAIRFLEKYDVEATTFLQEKYIS</sequence>
<dbReference type="CDD" id="cd08198">
    <property type="entry name" value="DHQS-like"/>
    <property type="match status" value="1"/>
</dbReference>
<keyword evidence="2" id="KW-0028">Amino-acid biosynthesis</keyword>
<dbReference type="InterPro" id="IPR030960">
    <property type="entry name" value="DHQS/DOIS_N"/>
</dbReference>
<evidence type="ECO:0000259" key="6">
    <source>
        <dbReference type="Pfam" id="PF01761"/>
    </source>
</evidence>